<organism evidence="2 3">
    <name type="scientific">Pontibaca salina</name>
    <dbReference type="NCBI Taxonomy" id="2795731"/>
    <lineage>
        <taxon>Bacteria</taxon>
        <taxon>Pseudomonadati</taxon>
        <taxon>Pseudomonadota</taxon>
        <taxon>Alphaproteobacteria</taxon>
        <taxon>Rhodobacterales</taxon>
        <taxon>Roseobacteraceae</taxon>
        <taxon>Pontibaca</taxon>
    </lineage>
</organism>
<evidence type="ECO:0000313" key="3">
    <source>
        <dbReference type="Proteomes" id="UP000613255"/>
    </source>
</evidence>
<dbReference type="PRINTS" id="PR01590">
    <property type="entry name" value="HTHFIS"/>
</dbReference>
<name>A0A934M2P9_9RHOB</name>
<dbReference type="SUPFAM" id="SSF55785">
    <property type="entry name" value="PYP-like sensor domain (PAS domain)"/>
    <property type="match status" value="1"/>
</dbReference>
<dbReference type="InterPro" id="IPR002197">
    <property type="entry name" value="HTH_Fis"/>
</dbReference>
<dbReference type="GO" id="GO:0006355">
    <property type="term" value="P:regulation of DNA-templated transcription"/>
    <property type="evidence" value="ECO:0007669"/>
    <property type="project" value="InterPro"/>
</dbReference>
<dbReference type="Gene3D" id="3.30.450.20">
    <property type="entry name" value="PAS domain"/>
    <property type="match status" value="1"/>
</dbReference>
<dbReference type="CDD" id="cd00130">
    <property type="entry name" value="PAS"/>
    <property type="match status" value="1"/>
</dbReference>
<dbReference type="InterPro" id="IPR035965">
    <property type="entry name" value="PAS-like_dom_sf"/>
</dbReference>
<dbReference type="AlphaFoldDB" id="A0A934M2P9"/>
<dbReference type="PANTHER" id="PTHR47918">
    <property type="entry name" value="DNA-BINDING PROTEIN FIS"/>
    <property type="match status" value="1"/>
</dbReference>
<dbReference type="GO" id="GO:0043565">
    <property type="term" value="F:sequence-specific DNA binding"/>
    <property type="evidence" value="ECO:0007669"/>
    <property type="project" value="InterPro"/>
</dbReference>
<dbReference type="Proteomes" id="UP000613255">
    <property type="component" value="Unassembled WGS sequence"/>
</dbReference>
<accession>A0A934M2P9</accession>
<dbReference type="SMART" id="SM00091">
    <property type="entry name" value="PAS"/>
    <property type="match status" value="1"/>
</dbReference>
<feature type="domain" description="PAS" evidence="1">
    <location>
        <begin position="2"/>
        <end position="68"/>
    </location>
</feature>
<reference evidence="2" key="1">
    <citation type="submission" date="2020-12" db="EMBL/GenBank/DDBJ databases">
        <title>Pontibaca salina gen. nov., sp. nov., isolated from marine sediment.</title>
        <authorList>
            <person name="Bo J."/>
            <person name="Wang S."/>
            <person name="Song X."/>
            <person name="Du Z."/>
        </authorList>
    </citation>
    <scope>NUCLEOTIDE SEQUENCE</scope>
    <source>
        <strain evidence="2">S1109L</strain>
    </source>
</reference>
<comment type="caution">
    <text evidence="2">The sequence shown here is derived from an EMBL/GenBank/DDBJ whole genome shotgun (WGS) entry which is preliminary data.</text>
</comment>
<dbReference type="EMBL" id="JAEIJD010000002">
    <property type="protein sequence ID" value="MBI6629039.1"/>
    <property type="molecule type" value="Genomic_DNA"/>
</dbReference>
<dbReference type="InterPro" id="IPR013767">
    <property type="entry name" value="PAS_fold"/>
</dbReference>
<dbReference type="PANTHER" id="PTHR47918:SF1">
    <property type="entry name" value="DNA-BINDING PROTEIN FIS"/>
    <property type="match status" value="1"/>
</dbReference>
<protein>
    <submittedName>
        <fullName evidence="2">PAS domain-containing protein</fullName>
    </submittedName>
</protein>
<gene>
    <name evidence="2" type="ORF">JAO82_04005</name>
</gene>
<keyword evidence="3" id="KW-1185">Reference proteome</keyword>
<dbReference type="InterPro" id="IPR009057">
    <property type="entry name" value="Homeodomain-like_sf"/>
</dbReference>
<sequence length="202" mass="22057">MTRGAAIWASLPVPVLLIDAQDRICDLNPAAEEFLNAPASAVTGHKLWDRIDFDATITDATARARLDLTALTVRAAGVIVGDRGPLHCRIQIAPLEGGPEHMILMISPIDGKAAPATEDESLSEAITRHLQRYFDLHDDMLPAQGLYGRILREVEIPLIEVALDATGGNQAKCADLLGINRNTLRKKITSHDIEVTRRPKMM</sequence>
<dbReference type="Gene3D" id="1.10.10.60">
    <property type="entry name" value="Homeodomain-like"/>
    <property type="match status" value="1"/>
</dbReference>
<evidence type="ECO:0000313" key="2">
    <source>
        <dbReference type="EMBL" id="MBI6629039.1"/>
    </source>
</evidence>
<dbReference type="SUPFAM" id="SSF46689">
    <property type="entry name" value="Homeodomain-like"/>
    <property type="match status" value="1"/>
</dbReference>
<proteinExistence type="predicted"/>
<dbReference type="Pfam" id="PF02954">
    <property type="entry name" value="HTH_8"/>
    <property type="match status" value="1"/>
</dbReference>
<dbReference type="InterPro" id="IPR050207">
    <property type="entry name" value="Trans_regulatory_Fis"/>
</dbReference>
<dbReference type="InterPro" id="IPR000014">
    <property type="entry name" value="PAS"/>
</dbReference>
<dbReference type="Pfam" id="PF00989">
    <property type="entry name" value="PAS"/>
    <property type="match status" value="1"/>
</dbReference>
<evidence type="ECO:0000259" key="1">
    <source>
        <dbReference type="SMART" id="SM00091"/>
    </source>
</evidence>